<evidence type="ECO:0000313" key="6">
    <source>
        <dbReference type="Proteomes" id="UP000295636"/>
    </source>
</evidence>
<dbReference type="InterPro" id="IPR036390">
    <property type="entry name" value="WH_DNA-bd_sf"/>
</dbReference>
<keyword evidence="1" id="KW-0805">Transcription regulation</keyword>
<dbReference type="SUPFAM" id="SSF46785">
    <property type="entry name" value="Winged helix' DNA-binding domain"/>
    <property type="match status" value="1"/>
</dbReference>
<dbReference type="PANTHER" id="PTHR44846:SF1">
    <property type="entry name" value="MANNOSYL-D-GLYCERATE TRANSPORT_METABOLISM SYSTEM REPRESSOR MNGR-RELATED"/>
    <property type="match status" value="1"/>
</dbReference>
<keyword evidence="2" id="KW-0238">DNA-binding</keyword>
<dbReference type="CDD" id="cd07377">
    <property type="entry name" value="WHTH_GntR"/>
    <property type="match status" value="1"/>
</dbReference>
<organism evidence="5 6">
    <name type="scientific">Paenibacillus piri</name>
    <dbReference type="NCBI Taxonomy" id="2547395"/>
    <lineage>
        <taxon>Bacteria</taxon>
        <taxon>Bacillati</taxon>
        <taxon>Bacillota</taxon>
        <taxon>Bacilli</taxon>
        <taxon>Bacillales</taxon>
        <taxon>Paenibacillaceae</taxon>
        <taxon>Paenibacillus</taxon>
    </lineage>
</organism>
<gene>
    <name evidence="5" type="ORF">E1757_02695</name>
</gene>
<keyword evidence="3" id="KW-0804">Transcription</keyword>
<feature type="domain" description="HTH gntR-type" evidence="4">
    <location>
        <begin position="12"/>
        <end position="80"/>
    </location>
</feature>
<dbReference type="GO" id="GO:0003677">
    <property type="term" value="F:DNA binding"/>
    <property type="evidence" value="ECO:0007669"/>
    <property type="project" value="UniProtKB-KW"/>
</dbReference>
<dbReference type="OrthoDB" id="457376at2"/>
<dbReference type="GO" id="GO:0003700">
    <property type="term" value="F:DNA-binding transcription factor activity"/>
    <property type="evidence" value="ECO:0007669"/>
    <property type="project" value="InterPro"/>
</dbReference>
<dbReference type="PANTHER" id="PTHR44846">
    <property type="entry name" value="MANNOSYL-D-GLYCERATE TRANSPORT/METABOLISM SYSTEM REPRESSOR MNGR-RELATED"/>
    <property type="match status" value="1"/>
</dbReference>
<evidence type="ECO:0000256" key="2">
    <source>
        <dbReference type="ARBA" id="ARBA00023125"/>
    </source>
</evidence>
<dbReference type="AlphaFoldDB" id="A0A4R5KZF5"/>
<dbReference type="InterPro" id="IPR000524">
    <property type="entry name" value="Tscrpt_reg_HTH_GntR"/>
</dbReference>
<dbReference type="RefSeq" id="WP_133225267.1">
    <property type="nucleotide sequence ID" value="NZ_SMRT01000001.1"/>
</dbReference>
<dbReference type="PROSITE" id="PS50949">
    <property type="entry name" value="HTH_GNTR"/>
    <property type="match status" value="1"/>
</dbReference>
<dbReference type="InterPro" id="IPR011663">
    <property type="entry name" value="UTRA"/>
</dbReference>
<dbReference type="SMART" id="SM00866">
    <property type="entry name" value="UTRA"/>
    <property type="match status" value="1"/>
</dbReference>
<proteinExistence type="predicted"/>
<evidence type="ECO:0000256" key="3">
    <source>
        <dbReference type="ARBA" id="ARBA00023163"/>
    </source>
</evidence>
<accession>A0A4R5KZF5</accession>
<dbReference type="InterPro" id="IPR028978">
    <property type="entry name" value="Chorismate_lyase_/UTRA_dom_sf"/>
</dbReference>
<dbReference type="Pfam" id="PF07702">
    <property type="entry name" value="UTRA"/>
    <property type="match status" value="1"/>
</dbReference>
<dbReference type="GO" id="GO:0045892">
    <property type="term" value="P:negative regulation of DNA-templated transcription"/>
    <property type="evidence" value="ECO:0007669"/>
    <property type="project" value="TreeGrafter"/>
</dbReference>
<dbReference type="Proteomes" id="UP000295636">
    <property type="component" value="Unassembled WGS sequence"/>
</dbReference>
<protein>
    <submittedName>
        <fullName evidence="5">GntR family transcriptional regulator</fullName>
    </submittedName>
</protein>
<dbReference type="InterPro" id="IPR036388">
    <property type="entry name" value="WH-like_DNA-bd_sf"/>
</dbReference>
<dbReference type="Gene3D" id="1.10.10.10">
    <property type="entry name" value="Winged helix-like DNA-binding domain superfamily/Winged helix DNA-binding domain"/>
    <property type="match status" value="1"/>
</dbReference>
<dbReference type="InterPro" id="IPR050679">
    <property type="entry name" value="Bact_HTH_transcr_reg"/>
</dbReference>
<name>A0A4R5KZF5_9BACL</name>
<dbReference type="Pfam" id="PF00392">
    <property type="entry name" value="GntR"/>
    <property type="match status" value="1"/>
</dbReference>
<comment type="caution">
    <text evidence="5">The sequence shown here is derived from an EMBL/GenBank/DDBJ whole genome shotgun (WGS) entry which is preliminary data.</text>
</comment>
<dbReference type="SUPFAM" id="SSF64288">
    <property type="entry name" value="Chorismate lyase-like"/>
    <property type="match status" value="1"/>
</dbReference>
<dbReference type="Gene3D" id="3.40.1410.10">
    <property type="entry name" value="Chorismate lyase-like"/>
    <property type="match status" value="1"/>
</dbReference>
<evidence type="ECO:0000259" key="4">
    <source>
        <dbReference type="PROSITE" id="PS50949"/>
    </source>
</evidence>
<evidence type="ECO:0000256" key="1">
    <source>
        <dbReference type="ARBA" id="ARBA00023015"/>
    </source>
</evidence>
<evidence type="ECO:0000313" key="5">
    <source>
        <dbReference type="EMBL" id="TDG00558.1"/>
    </source>
</evidence>
<reference evidence="5 6" key="1">
    <citation type="submission" date="2019-03" db="EMBL/GenBank/DDBJ databases">
        <title>This is whole genome sequence of Paenibacillus sp MS74 strain.</title>
        <authorList>
            <person name="Trinh H.N."/>
        </authorList>
    </citation>
    <scope>NUCLEOTIDE SEQUENCE [LARGE SCALE GENOMIC DNA]</scope>
    <source>
        <strain evidence="5 6">MS74</strain>
    </source>
</reference>
<dbReference type="EMBL" id="SMRT01000001">
    <property type="protein sequence ID" value="TDG00558.1"/>
    <property type="molecule type" value="Genomic_DNA"/>
</dbReference>
<sequence>MMHMELDLLEATPRYVEIADMLQAELEDGPYRPGEKFPSESELCKRFRENRYTIRQALDLLVHTGVIRSHQGKGYYVCDKPLDIQYTITPAMRFSHVMRLLGCTPGAKLMKQEKLAPPEAVRNGLELDEGEEAFRLEILRYADGIPLTWNVTWLPVAYFPELLDHTAAFDSLYALLEEVYAVQLERIWSTFQAIYPTAREARYLQISPNTNLLHIESVMRDEKRRLVEYTSAKYRGDLCRVSIQF</sequence>
<dbReference type="SMART" id="SM00345">
    <property type="entry name" value="HTH_GNTR"/>
    <property type="match status" value="1"/>
</dbReference>
<keyword evidence="6" id="KW-1185">Reference proteome</keyword>
<dbReference type="PRINTS" id="PR00035">
    <property type="entry name" value="HTHGNTR"/>
</dbReference>